<keyword evidence="9 11" id="KW-0472">Membrane</keyword>
<dbReference type="Pfam" id="PF07715">
    <property type="entry name" value="Plug"/>
    <property type="match status" value="1"/>
</dbReference>
<comment type="caution">
    <text evidence="16">The sequence shown here is derived from an EMBL/GenBank/DDBJ whole genome shotgun (WGS) entry which is preliminary data.</text>
</comment>
<comment type="similarity">
    <text evidence="11 12">Belongs to the TonB-dependent receptor family.</text>
</comment>
<evidence type="ECO:0000256" key="9">
    <source>
        <dbReference type="ARBA" id="ARBA00023136"/>
    </source>
</evidence>
<dbReference type="Proteomes" id="UP001595444">
    <property type="component" value="Unassembled WGS sequence"/>
</dbReference>
<keyword evidence="3 11" id="KW-1134">Transmembrane beta strand</keyword>
<dbReference type="Gene3D" id="2.40.170.20">
    <property type="entry name" value="TonB-dependent receptor, beta-barrel domain"/>
    <property type="match status" value="1"/>
</dbReference>
<evidence type="ECO:0000256" key="13">
    <source>
        <dbReference type="SAM" id="SignalP"/>
    </source>
</evidence>
<dbReference type="CDD" id="cd01347">
    <property type="entry name" value="ligand_gated_channel"/>
    <property type="match status" value="1"/>
</dbReference>
<evidence type="ECO:0000256" key="10">
    <source>
        <dbReference type="ARBA" id="ARBA00023237"/>
    </source>
</evidence>
<dbReference type="RefSeq" id="WP_194215489.1">
    <property type="nucleotide sequence ID" value="NZ_CP061205.1"/>
</dbReference>
<keyword evidence="7" id="KW-0406">Ion transport</keyword>
<gene>
    <name evidence="16" type="ORF">ACFOKA_16780</name>
</gene>
<sequence length="694" mass="77115">MKNAYTKMFAVSAFALMPSVAMPAAQAADGELQFEEIIVTAQKREQRLIEVPMAITAMSGTELEQRGIDSIQDLSFAVPGLTMREDGPGSYQIFLRGIANAYGGGSLVSVYQDETPMNLTGYDVLPTRTMDLARIEVLKGPQGTLYGQGSVAGTVRYITNDPNLNDFEGRIEAELTSVSSGDLGTKFTGVVNVPVVEGKFALRLATTFENGGGWQDHPEAGIEDGNGDDLTNIRLKALWKPTDELSVLATFVSYHAEYQLGMGYEQPDHTIYVPINPTEPMIPKVWDYELYNLEVTYDFGFAELLSSTSYAEMDHQYPFTYIGGPETIYEGGYFGSDDRYNPGKQFTQEVRLTSNGDGPLQWTVGGFYRDMERSLTAYFAYEYFGFLVEDQYYYSENKNESFAVFANSSYKITDKLEVGAGIRYFEDHAEEDGQTATFDTVNPRFYLSYALNDDVNFYASVAKGFRSGGFNYVGAPDFQPESLWSYEAGFKGSLLDGALYMDIAAYYTEYNDMLRRGLVFAGVDLGLQQLTSNVGKGEVKGIEASFSWKATDALTINANGTIIDAEVVEVNAEDSTNIAGDPIDYVPDFSFTVGANYDFNWSDEMPGFVRVDYSYRDEMPYVDRSSFPDENLPQFSDAVGLLDARVGLTAGNVNFEIFAQNLANVNKYIDPYHQWNNANRTRPRTIGVKVGLDF</sequence>
<keyword evidence="5 11" id="KW-0812">Transmembrane</keyword>
<feature type="chain" id="PRO_5046201716" evidence="13">
    <location>
        <begin position="28"/>
        <end position="694"/>
    </location>
</feature>
<feature type="domain" description="TonB-dependent receptor plug" evidence="15">
    <location>
        <begin position="48"/>
        <end position="154"/>
    </location>
</feature>
<proteinExistence type="inferred from homology"/>
<dbReference type="Pfam" id="PF00593">
    <property type="entry name" value="TonB_dep_Rec_b-barrel"/>
    <property type="match status" value="1"/>
</dbReference>
<evidence type="ECO:0000256" key="5">
    <source>
        <dbReference type="ARBA" id="ARBA00022692"/>
    </source>
</evidence>
<evidence type="ECO:0000313" key="17">
    <source>
        <dbReference type="Proteomes" id="UP001595444"/>
    </source>
</evidence>
<keyword evidence="13" id="KW-0732">Signal</keyword>
<accession>A0ABV7D967</accession>
<keyword evidence="16" id="KW-0675">Receptor</keyword>
<dbReference type="PROSITE" id="PS52016">
    <property type="entry name" value="TONB_DEPENDENT_REC_3"/>
    <property type="match status" value="1"/>
</dbReference>
<protein>
    <submittedName>
        <fullName evidence="16">TonB-dependent receptor</fullName>
    </submittedName>
</protein>
<organism evidence="16 17">
    <name type="scientific">Kordiimonas pumila</name>
    <dbReference type="NCBI Taxonomy" id="2161677"/>
    <lineage>
        <taxon>Bacteria</taxon>
        <taxon>Pseudomonadati</taxon>
        <taxon>Pseudomonadota</taxon>
        <taxon>Alphaproteobacteria</taxon>
        <taxon>Kordiimonadales</taxon>
        <taxon>Kordiimonadaceae</taxon>
        <taxon>Kordiimonas</taxon>
    </lineage>
</organism>
<dbReference type="InterPro" id="IPR012910">
    <property type="entry name" value="Plug_dom"/>
</dbReference>
<keyword evidence="6" id="KW-0408">Iron</keyword>
<keyword evidence="8 12" id="KW-0798">TonB box</keyword>
<dbReference type="EMBL" id="JBHRSL010000027">
    <property type="protein sequence ID" value="MFC3053557.1"/>
    <property type="molecule type" value="Genomic_DNA"/>
</dbReference>
<dbReference type="PANTHER" id="PTHR32552">
    <property type="entry name" value="FERRICHROME IRON RECEPTOR-RELATED"/>
    <property type="match status" value="1"/>
</dbReference>
<name>A0ABV7D967_9PROT</name>
<evidence type="ECO:0000259" key="15">
    <source>
        <dbReference type="Pfam" id="PF07715"/>
    </source>
</evidence>
<feature type="signal peptide" evidence="13">
    <location>
        <begin position="1"/>
        <end position="27"/>
    </location>
</feature>
<keyword evidence="17" id="KW-1185">Reference proteome</keyword>
<dbReference type="InterPro" id="IPR036942">
    <property type="entry name" value="Beta-barrel_TonB_sf"/>
</dbReference>
<comment type="subcellular location">
    <subcellularLocation>
        <location evidence="1 11">Cell outer membrane</location>
        <topology evidence="1 11">Multi-pass membrane protein</topology>
    </subcellularLocation>
</comment>
<dbReference type="InterPro" id="IPR039426">
    <property type="entry name" value="TonB-dep_rcpt-like"/>
</dbReference>
<evidence type="ECO:0000256" key="3">
    <source>
        <dbReference type="ARBA" id="ARBA00022452"/>
    </source>
</evidence>
<evidence type="ECO:0000256" key="11">
    <source>
        <dbReference type="PROSITE-ProRule" id="PRU01360"/>
    </source>
</evidence>
<reference evidence="17" key="1">
    <citation type="journal article" date="2019" name="Int. J. Syst. Evol. Microbiol.">
        <title>The Global Catalogue of Microorganisms (GCM) 10K type strain sequencing project: providing services to taxonomists for standard genome sequencing and annotation.</title>
        <authorList>
            <consortium name="The Broad Institute Genomics Platform"/>
            <consortium name="The Broad Institute Genome Sequencing Center for Infectious Disease"/>
            <person name="Wu L."/>
            <person name="Ma J."/>
        </authorList>
    </citation>
    <scope>NUCLEOTIDE SEQUENCE [LARGE SCALE GENOMIC DNA]</scope>
    <source>
        <strain evidence="17">KCTC 62164</strain>
    </source>
</reference>
<evidence type="ECO:0000256" key="2">
    <source>
        <dbReference type="ARBA" id="ARBA00022448"/>
    </source>
</evidence>
<evidence type="ECO:0000256" key="7">
    <source>
        <dbReference type="ARBA" id="ARBA00023065"/>
    </source>
</evidence>
<keyword evidence="4" id="KW-0410">Iron transport</keyword>
<evidence type="ECO:0000256" key="12">
    <source>
        <dbReference type="RuleBase" id="RU003357"/>
    </source>
</evidence>
<evidence type="ECO:0000256" key="8">
    <source>
        <dbReference type="ARBA" id="ARBA00023077"/>
    </source>
</evidence>
<evidence type="ECO:0000259" key="14">
    <source>
        <dbReference type="Pfam" id="PF00593"/>
    </source>
</evidence>
<keyword evidence="10 11" id="KW-0998">Cell outer membrane</keyword>
<dbReference type="InterPro" id="IPR000531">
    <property type="entry name" value="Beta-barrel_TonB"/>
</dbReference>
<keyword evidence="2 11" id="KW-0813">Transport</keyword>
<evidence type="ECO:0000256" key="6">
    <source>
        <dbReference type="ARBA" id="ARBA00023004"/>
    </source>
</evidence>
<evidence type="ECO:0000256" key="1">
    <source>
        <dbReference type="ARBA" id="ARBA00004571"/>
    </source>
</evidence>
<dbReference type="PANTHER" id="PTHR32552:SF81">
    <property type="entry name" value="TONB-DEPENDENT OUTER MEMBRANE RECEPTOR"/>
    <property type="match status" value="1"/>
</dbReference>
<dbReference type="SUPFAM" id="SSF56935">
    <property type="entry name" value="Porins"/>
    <property type="match status" value="1"/>
</dbReference>
<feature type="domain" description="TonB-dependent receptor-like beta-barrel" evidence="14">
    <location>
        <begin position="283"/>
        <end position="662"/>
    </location>
</feature>
<evidence type="ECO:0000256" key="4">
    <source>
        <dbReference type="ARBA" id="ARBA00022496"/>
    </source>
</evidence>
<evidence type="ECO:0000313" key="16">
    <source>
        <dbReference type="EMBL" id="MFC3053557.1"/>
    </source>
</evidence>